<feature type="signal peptide" evidence="1">
    <location>
        <begin position="1"/>
        <end position="17"/>
    </location>
</feature>
<organism evidence="2 3">
    <name type="scientific">Pisum sativum</name>
    <name type="common">Garden pea</name>
    <name type="synonym">Lathyrus oleraceus</name>
    <dbReference type="NCBI Taxonomy" id="3888"/>
    <lineage>
        <taxon>Eukaryota</taxon>
        <taxon>Viridiplantae</taxon>
        <taxon>Streptophyta</taxon>
        <taxon>Embryophyta</taxon>
        <taxon>Tracheophyta</taxon>
        <taxon>Spermatophyta</taxon>
        <taxon>Magnoliopsida</taxon>
        <taxon>eudicotyledons</taxon>
        <taxon>Gunneridae</taxon>
        <taxon>Pentapetalae</taxon>
        <taxon>rosids</taxon>
        <taxon>fabids</taxon>
        <taxon>Fabales</taxon>
        <taxon>Fabaceae</taxon>
        <taxon>Papilionoideae</taxon>
        <taxon>50 kb inversion clade</taxon>
        <taxon>NPAAA clade</taxon>
        <taxon>Hologalegina</taxon>
        <taxon>IRL clade</taxon>
        <taxon>Fabeae</taxon>
        <taxon>Lathyrus</taxon>
    </lineage>
</organism>
<evidence type="ECO:0000256" key="1">
    <source>
        <dbReference type="SAM" id="SignalP"/>
    </source>
</evidence>
<evidence type="ECO:0008006" key="4">
    <source>
        <dbReference type="Google" id="ProtNLM"/>
    </source>
</evidence>
<dbReference type="EMBL" id="JAMSHJ010000005">
    <property type="protein sequence ID" value="KAI5407195.1"/>
    <property type="molecule type" value="Genomic_DNA"/>
</dbReference>
<dbReference type="Proteomes" id="UP001058974">
    <property type="component" value="Chromosome 5"/>
</dbReference>
<accession>A0A9D5AIT4</accession>
<gene>
    <name evidence="2" type="ORF">KIW84_053445</name>
</gene>
<evidence type="ECO:0000313" key="2">
    <source>
        <dbReference type="EMBL" id="KAI5407195.1"/>
    </source>
</evidence>
<comment type="caution">
    <text evidence="2">The sequence shown here is derived from an EMBL/GenBank/DDBJ whole genome shotgun (WGS) entry which is preliminary data.</text>
</comment>
<sequence>MFVVGLLIAQRSALVFTWYCRRRVNRDGRRLKEDENRGCVAASRSENDEDSKSGFGFDHNSVLYLVLGGFRWWLGYDAEVCKNNGSGTLYLRITVCIGSAINDLLLSQVEEHGRTDFGCYNSGSYDETKEIIKMASASAASPSTITVVGSSVTGSKSRNNRKGHNVRFITTLNSFNGLQAQHNTVASLGVPVSSELAFAKKFEAWELTPITANPVLSDEMARTDLREANEELGLPVDSREYGIDTEGSGCSIYEVDD</sequence>
<evidence type="ECO:0000313" key="3">
    <source>
        <dbReference type="Proteomes" id="UP001058974"/>
    </source>
</evidence>
<dbReference type="AlphaFoldDB" id="A0A9D5AIT4"/>
<reference evidence="2 3" key="1">
    <citation type="journal article" date="2022" name="Nat. Genet.">
        <title>Improved pea reference genome and pan-genome highlight genomic features and evolutionary characteristics.</title>
        <authorList>
            <person name="Yang T."/>
            <person name="Liu R."/>
            <person name="Luo Y."/>
            <person name="Hu S."/>
            <person name="Wang D."/>
            <person name="Wang C."/>
            <person name="Pandey M.K."/>
            <person name="Ge S."/>
            <person name="Xu Q."/>
            <person name="Li N."/>
            <person name="Li G."/>
            <person name="Huang Y."/>
            <person name="Saxena R.K."/>
            <person name="Ji Y."/>
            <person name="Li M."/>
            <person name="Yan X."/>
            <person name="He Y."/>
            <person name="Liu Y."/>
            <person name="Wang X."/>
            <person name="Xiang C."/>
            <person name="Varshney R.K."/>
            <person name="Ding H."/>
            <person name="Gao S."/>
            <person name="Zong X."/>
        </authorList>
    </citation>
    <scope>NUCLEOTIDE SEQUENCE [LARGE SCALE GENOMIC DNA]</scope>
    <source>
        <strain evidence="2 3">cv. Zhongwan 6</strain>
    </source>
</reference>
<feature type="chain" id="PRO_5038615690" description="Nudix hydrolase domain-containing protein" evidence="1">
    <location>
        <begin position="18"/>
        <end position="257"/>
    </location>
</feature>
<protein>
    <recommendedName>
        <fullName evidence="4">Nudix hydrolase domain-containing protein</fullName>
    </recommendedName>
</protein>
<dbReference type="Gramene" id="Psat05G0344500-T1">
    <property type="protein sequence ID" value="KAI5407195.1"/>
    <property type="gene ID" value="KIW84_053445"/>
</dbReference>
<keyword evidence="1" id="KW-0732">Signal</keyword>
<keyword evidence="3" id="KW-1185">Reference proteome</keyword>
<proteinExistence type="predicted"/>
<name>A0A9D5AIT4_PEA</name>